<protein>
    <recommendedName>
        <fullName evidence="2">PDZ domain-containing protein</fullName>
    </recommendedName>
</protein>
<feature type="domain" description="PDZ" evidence="2">
    <location>
        <begin position="14"/>
        <end position="71"/>
    </location>
</feature>
<gene>
    <name evidence="3" type="ORF">GTHE00462_LOCUS13399</name>
</gene>
<dbReference type="GO" id="GO:0004175">
    <property type="term" value="F:endopeptidase activity"/>
    <property type="evidence" value="ECO:0007669"/>
    <property type="project" value="TreeGrafter"/>
</dbReference>
<dbReference type="EMBL" id="HBKN01017013">
    <property type="protein sequence ID" value="CAE2295871.1"/>
    <property type="molecule type" value="Transcribed_RNA"/>
</dbReference>
<dbReference type="Pfam" id="PF00653">
    <property type="entry name" value="BIR"/>
    <property type="match status" value="1"/>
</dbReference>
<proteinExistence type="predicted"/>
<organism evidence="3">
    <name type="scientific">Guillardia theta</name>
    <name type="common">Cryptophyte</name>
    <name type="synonym">Cryptomonas phi</name>
    <dbReference type="NCBI Taxonomy" id="55529"/>
    <lineage>
        <taxon>Eukaryota</taxon>
        <taxon>Cryptophyceae</taxon>
        <taxon>Pyrenomonadales</taxon>
        <taxon>Geminigeraceae</taxon>
        <taxon>Guillardia</taxon>
    </lineage>
</organism>
<dbReference type="InterPro" id="IPR036034">
    <property type="entry name" value="PDZ_sf"/>
</dbReference>
<feature type="domain" description="PDZ" evidence="2">
    <location>
        <begin position="107"/>
        <end position="165"/>
    </location>
</feature>
<dbReference type="Gene3D" id="2.30.42.10">
    <property type="match status" value="2"/>
</dbReference>
<dbReference type="PROSITE" id="PS50106">
    <property type="entry name" value="PDZ"/>
    <property type="match status" value="2"/>
</dbReference>
<dbReference type="CDD" id="cd00022">
    <property type="entry name" value="BIR"/>
    <property type="match status" value="1"/>
</dbReference>
<dbReference type="SMART" id="SM00238">
    <property type="entry name" value="BIR"/>
    <property type="match status" value="1"/>
</dbReference>
<feature type="coiled-coil region" evidence="1">
    <location>
        <begin position="385"/>
        <end position="419"/>
    </location>
</feature>
<dbReference type="PROSITE" id="PS50143">
    <property type="entry name" value="BIR_REPEAT_2"/>
    <property type="match status" value="1"/>
</dbReference>
<accession>A0A7S4NLX4</accession>
<dbReference type="SUPFAM" id="SSF50156">
    <property type="entry name" value="PDZ domain-like"/>
    <property type="match status" value="2"/>
</dbReference>
<dbReference type="AlphaFoldDB" id="A0A7S4NLX4"/>
<evidence type="ECO:0000313" key="3">
    <source>
        <dbReference type="EMBL" id="CAE2295871.1"/>
    </source>
</evidence>
<dbReference type="SMART" id="SM00228">
    <property type="entry name" value="PDZ"/>
    <property type="match status" value="2"/>
</dbReference>
<evidence type="ECO:0000256" key="1">
    <source>
        <dbReference type="SAM" id="Coils"/>
    </source>
</evidence>
<reference evidence="3" key="1">
    <citation type="submission" date="2021-01" db="EMBL/GenBank/DDBJ databases">
        <authorList>
            <person name="Corre E."/>
            <person name="Pelletier E."/>
            <person name="Niang G."/>
            <person name="Scheremetjew M."/>
            <person name="Finn R."/>
            <person name="Kale V."/>
            <person name="Holt S."/>
            <person name="Cochrane G."/>
            <person name="Meng A."/>
            <person name="Brown T."/>
            <person name="Cohen L."/>
        </authorList>
    </citation>
    <scope>NUCLEOTIDE SEQUENCE</scope>
    <source>
        <strain evidence="3">CCMP 2712</strain>
    </source>
</reference>
<sequence>MEVVSNGPPNGPLSAKLSTTASSAQAGVGIVFQPTDDGTLFVKRFLEGSPAERSGLIHPGDCLCEVNGKDVFRQPMDYVKSLLMGPPGTTVRLGFHRGTDPRSPLIQVALHRMLPGEELVGVGIIFRSDATGSLFVRQLQTGGPAELSREIEVGDCIVEVNGVDVFRKPISTFTKLILGAPGTIVTLGFKRGDSLMIKRVSLRRSLPQGSRKNAMDQDEIAVVQETNIKLRQAVEEAKAEHVKLKNILKEKQEAVQQLHRMYERGTSAMGGRMNEEVQRLKTFEHWPHTESSHPGVTPIILAADGFHFCPTPQDPDTVVCFFCDLQLGDWERSDDAKAVHRKLSPNCPMVLGLPCGNVQKVNNASTKLEDDAPAHMRLENVLARKATLLQAVTALETSLEDARRQIVDAIHARKKLQQEAAVLASGMKTRKND</sequence>
<dbReference type="PANTHER" id="PTHR32060">
    <property type="entry name" value="TAIL-SPECIFIC PROTEASE"/>
    <property type="match status" value="1"/>
</dbReference>
<dbReference type="SUPFAM" id="SSF57924">
    <property type="entry name" value="Inhibitor of apoptosis (IAP) repeat"/>
    <property type="match status" value="1"/>
</dbReference>
<evidence type="ECO:0000259" key="2">
    <source>
        <dbReference type="PROSITE" id="PS50106"/>
    </source>
</evidence>
<feature type="coiled-coil region" evidence="1">
    <location>
        <begin position="220"/>
        <end position="264"/>
    </location>
</feature>
<dbReference type="InterPro" id="IPR001478">
    <property type="entry name" value="PDZ"/>
</dbReference>
<dbReference type="InterPro" id="IPR001370">
    <property type="entry name" value="BIR_rpt"/>
</dbReference>
<name>A0A7S4NLX4_GUITH</name>
<dbReference type="Gene3D" id="1.10.1170.10">
    <property type="entry name" value="Inhibitor Of Apoptosis Protein (2mihbC-IAP-1), Chain A"/>
    <property type="match status" value="1"/>
</dbReference>
<keyword evidence="1" id="KW-0175">Coiled coil</keyword>
<dbReference type="PANTHER" id="PTHR32060:SF22">
    <property type="entry name" value="CARBOXYL-TERMINAL-PROCESSING PEPTIDASE 3, CHLOROPLASTIC"/>
    <property type="match status" value="1"/>
</dbReference>
<dbReference type="InterPro" id="IPR041489">
    <property type="entry name" value="PDZ_6"/>
</dbReference>
<dbReference type="Pfam" id="PF17820">
    <property type="entry name" value="PDZ_6"/>
    <property type="match status" value="2"/>
</dbReference>
<dbReference type="CDD" id="cd06782">
    <property type="entry name" value="cpPDZ_CPP-like"/>
    <property type="match status" value="1"/>
</dbReference>